<gene>
    <name evidence="1" type="ORF">MNBD_GAMMA18-1206</name>
</gene>
<dbReference type="EMBL" id="UOFP01000187">
    <property type="protein sequence ID" value="VAW87535.1"/>
    <property type="molecule type" value="Genomic_DNA"/>
</dbReference>
<sequence length="287" mass="32140">MNRSLLSRQCLLVGVLAFLIILLLSATTLASEGLPSRLTVDFGFDESGAQSRTLDMDYALTPKLRLALSASEYENSDYRSELHYIALASDPLAPVQLVLGYERWDSDGEFRVDTLNLLIGFNTEQWSLSINPIRRDIAINFINPRRSIKEVTFTATGLTISLGYFMVNGFQLGLRYSEYDYSENVARLDPQRSPSIIRFISPIALSQAQGLDDHNYYLDLGYPFEWLFLNMTLGQSQSAVDGSDSDLLVINSYIPLTDDWELAVGAGRQTLEGNAITFSNLGLSLYW</sequence>
<reference evidence="1" key="1">
    <citation type="submission" date="2018-06" db="EMBL/GenBank/DDBJ databases">
        <authorList>
            <person name="Zhirakovskaya E."/>
        </authorList>
    </citation>
    <scope>NUCLEOTIDE SEQUENCE</scope>
</reference>
<dbReference type="AlphaFoldDB" id="A0A3B0Z2M7"/>
<evidence type="ECO:0000313" key="1">
    <source>
        <dbReference type="EMBL" id="VAW87535.1"/>
    </source>
</evidence>
<name>A0A3B0Z2M7_9ZZZZ</name>
<proteinExistence type="predicted"/>
<accession>A0A3B0Z2M7</accession>
<protein>
    <submittedName>
        <fullName evidence="1">Uncharacterized protein</fullName>
    </submittedName>
</protein>
<dbReference type="SUPFAM" id="SSF56935">
    <property type="entry name" value="Porins"/>
    <property type="match status" value="1"/>
</dbReference>
<organism evidence="1">
    <name type="scientific">hydrothermal vent metagenome</name>
    <dbReference type="NCBI Taxonomy" id="652676"/>
    <lineage>
        <taxon>unclassified sequences</taxon>
        <taxon>metagenomes</taxon>
        <taxon>ecological metagenomes</taxon>
    </lineage>
</organism>